<dbReference type="PANTHER" id="PTHR32089">
    <property type="entry name" value="METHYL-ACCEPTING CHEMOTAXIS PROTEIN MCPB"/>
    <property type="match status" value="1"/>
</dbReference>
<keyword evidence="2" id="KW-1003">Cell membrane</keyword>
<evidence type="ECO:0000256" key="4">
    <source>
        <dbReference type="ARBA" id="ARBA00022500"/>
    </source>
</evidence>
<dbReference type="GO" id="GO:0007165">
    <property type="term" value="P:signal transduction"/>
    <property type="evidence" value="ECO:0007669"/>
    <property type="project" value="UniProtKB-KW"/>
</dbReference>
<evidence type="ECO:0000256" key="8">
    <source>
        <dbReference type="ARBA" id="ARBA00023224"/>
    </source>
</evidence>
<protein>
    <submittedName>
        <fullName evidence="12">Methyl-accepting chemotaxis protein</fullName>
    </submittedName>
</protein>
<evidence type="ECO:0000256" key="9">
    <source>
        <dbReference type="ARBA" id="ARBA00029447"/>
    </source>
</evidence>
<evidence type="ECO:0000256" key="6">
    <source>
        <dbReference type="ARBA" id="ARBA00022989"/>
    </source>
</evidence>
<organism evidence="12 13">
    <name type="scientific">Panacagrimonas perspica</name>
    <dbReference type="NCBI Taxonomy" id="381431"/>
    <lineage>
        <taxon>Bacteria</taxon>
        <taxon>Pseudomonadati</taxon>
        <taxon>Pseudomonadota</taxon>
        <taxon>Gammaproteobacteria</taxon>
        <taxon>Nevskiales</taxon>
        <taxon>Nevskiaceae</taxon>
        <taxon>Panacagrimonas</taxon>
    </lineage>
</organism>
<dbReference type="GO" id="GO:0004888">
    <property type="term" value="F:transmembrane signaling receptor activity"/>
    <property type="evidence" value="ECO:0007669"/>
    <property type="project" value="InterPro"/>
</dbReference>
<gene>
    <name evidence="12" type="ORF">DFR24_2327</name>
</gene>
<name>A0A4S3K3S2_9GAMM</name>
<dbReference type="InterPro" id="IPR004089">
    <property type="entry name" value="MCPsignal_dom"/>
</dbReference>
<keyword evidence="6" id="KW-1133">Transmembrane helix</keyword>
<dbReference type="PROSITE" id="PS50111">
    <property type="entry name" value="CHEMOTAXIS_TRANSDUC_2"/>
    <property type="match status" value="1"/>
</dbReference>
<dbReference type="PANTHER" id="PTHR32089:SF39">
    <property type="entry name" value="METHYL-ACCEPTING CHEMOTAXIS PROTEIN HLYB"/>
    <property type="match status" value="1"/>
</dbReference>
<dbReference type="PRINTS" id="PR00260">
    <property type="entry name" value="CHEMTRNSDUCR"/>
</dbReference>
<dbReference type="InterPro" id="IPR004090">
    <property type="entry name" value="Chemotax_Me-accpt_rcpt"/>
</dbReference>
<evidence type="ECO:0000259" key="11">
    <source>
        <dbReference type="PROSITE" id="PS50111"/>
    </source>
</evidence>
<comment type="subcellular location">
    <subcellularLocation>
        <location evidence="1">Cell membrane</location>
        <topology evidence="1">Multi-pass membrane protein</topology>
    </subcellularLocation>
</comment>
<keyword evidence="3" id="KW-0488">Methylation</keyword>
<dbReference type="Pfam" id="PF00015">
    <property type="entry name" value="MCPsignal"/>
    <property type="match status" value="1"/>
</dbReference>
<evidence type="ECO:0000256" key="2">
    <source>
        <dbReference type="ARBA" id="ARBA00022475"/>
    </source>
</evidence>
<keyword evidence="4" id="KW-0145">Chemotaxis</keyword>
<dbReference type="GO" id="GO:0005886">
    <property type="term" value="C:plasma membrane"/>
    <property type="evidence" value="ECO:0007669"/>
    <property type="project" value="UniProtKB-SubCell"/>
</dbReference>
<dbReference type="EMBL" id="SOBT01000008">
    <property type="protein sequence ID" value="TDU32917.1"/>
    <property type="molecule type" value="Genomic_DNA"/>
</dbReference>
<dbReference type="SMART" id="SM00283">
    <property type="entry name" value="MA"/>
    <property type="match status" value="1"/>
</dbReference>
<reference evidence="12 13" key="1">
    <citation type="submission" date="2019-03" db="EMBL/GenBank/DDBJ databases">
        <title>Genomic Encyclopedia of Type Strains, Phase IV (KMG-IV): sequencing the most valuable type-strain genomes for metagenomic binning, comparative biology and taxonomic classification.</title>
        <authorList>
            <person name="Goeker M."/>
        </authorList>
    </citation>
    <scope>NUCLEOTIDE SEQUENCE [LARGE SCALE GENOMIC DNA]</scope>
    <source>
        <strain evidence="12 13">DSM 26377</strain>
    </source>
</reference>
<keyword evidence="13" id="KW-1185">Reference proteome</keyword>
<dbReference type="GO" id="GO:0006935">
    <property type="term" value="P:chemotaxis"/>
    <property type="evidence" value="ECO:0007669"/>
    <property type="project" value="UniProtKB-KW"/>
</dbReference>
<evidence type="ECO:0000256" key="7">
    <source>
        <dbReference type="ARBA" id="ARBA00023136"/>
    </source>
</evidence>
<comment type="similarity">
    <text evidence="9">Belongs to the methyl-accepting chemotaxis (MCP) protein family.</text>
</comment>
<evidence type="ECO:0000256" key="1">
    <source>
        <dbReference type="ARBA" id="ARBA00004651"/>
    </source>
</evidence>
<evidence type="ECO:0000313" key="12">
    <source>
        <dbReference type="EMBL" id="TDU32917.1"/>
    </source>
</evidence>
<sequence>MSTKSLIESFWRVLAVPSAATAAHVAVQIGGAPNSVAMPAAAAALGAWAWACWRLADRAHQAETAVVAQISRDGEHRYRLDELRSGITVEAGGVRQEVDRVNGLMREAIRDLTRAFGRMNEQAQRQSQAVSQVLSQTGRGGAGGALDVRQFAQRAGALMENLVGVMSEASHQSAQSVQRIDSMVKHLDAIFELLGDVKTIADQTNLLALNAAIEAARAGEAGRGFAVVAEEVRNLSERSTSFNEQIRKLVFSSKDAVAQVRETVGQLASRDSGTTDRARQEVSTLLSEMENLNTLLNEGMREVSGAGDQIREAVGQAVRCLQFEDIATQALGSAIRHAGRIESVGAEAGRVQASMPHAMTAPMHMQPAAVAAPQAMMSAPPPSPAPSAPIVFSAPVPGAPVNGHAHNGANGKDALDWRTPVHKPVAQETLQAGAVELF</sequence>
<proteinExistence type="inferred from homology"/>
<keyword evidence="5" id="KW-0812">Transmembrane</keyword>
<dbReference type="Gene3D" id="1.10.287.950">
    <property type="entry name" value="Methyl-accepting chemotaxis protein"/>
    <property type="match status" value="1"/>
</dbReference>
<comment type="caution">
    <text evidence="12">The sequence shown here is derived from an EMBL/GenBank/DDBJ whole genome shotgun (WGS) entry which is preliminary data.</text>
</comment>
<evidence type="ECO:0000256" key="5">
    <source>
        <dbReference type="ARBA" id="ARBA00022692"/>
    </source>
</evidence>
<dbReference type="Proteomes" id="UP000295341">
    <property type="component" value="Unassembled WGS sequence"/>
</dbReference>
<dbReference type="AlphaFoldDB" id="A0A4S3K3S2"/>
<evidence type="ECO:0000313" key="13">
    <source>
        <dbReference type="Proteomes" id="UP000295341"/>
    </source>
</evidence>
<evidence type="ECO:0000256" key="3">
    <source>
        <dbReference type="ARBA" id="ARBA00022481"/>
    </source>
</evidence>
<dbReference type="SUPFAM" id="SSF58104">
    <property type="entry name" value="Methyl-accepting chemotaxis protein (MCP) signaling domain"/>
    <property type="match status" value="1"/>
</dbReference>
<feature type="domain" description="Methyl-accepting transducer" evidence="11">
    <location>
        <begin position="145"/>
        <end position="325"/>
    </location>
</feature>
<keyword evidence="8 10" id="KW-0807">Transducer</keyword>
<accession>A0A4S3K3S2</accession>
<dbReference type="RefSeq" id="WP_133881391.1">
    <property type="nucleotide sequence ID" value="NZ_MWIN01000013.1"/>
</dbReference>
<evidence type="ECO:0000256" key="10">
    <source>
        <dbReference type="PROSITE-ProRule" id="PRU00284"/>
    </source>
</evidence>
<keyword evidence="7" id="KW-0472">Membrane</keyword>